<dbReference type="OrthoDB" id="688363at2759"/>
<dbReference type="InterPro" id="IPR044591">
    <property type="entry name" value="RUK"/>
</dbReference>
<dbReference type="EMBL" id="WOCE01000020">
    <property type="protein sequence ID" value="KAE9591413.1"/>
    <property type="molecule type" value="Genomic_DNA"/>
</dbReference>
<feature type="domain" description="RUNKEL ARM-repeat" evidence="1">
    <location>
        <begin position="5"/>
        <end position="47"/>
    </location>
</feature>
<dbReference type="AlphaFoldDB" id="A0A6A4NH24"/>
<keyword evidence="3" id="KW-1185">Reference proteome</keyword>
<proteinExistence type="predicted"/>
<evidence type="ECO:0000313" key="2">
    <source>
        <dbReference type="EMBL" id="KAE9591413.1"/>
    </source>
</evidence>
<organism evidence="2 3">
    <name type="scientific">Lupinus albus</name>
    <name type="common">White lupine</name>
    <name type="synonym">Lupinus termis</name>
    <dbReference type="NCBI Taxonomy" id="3870"/>
    <lineage>
        <taxon>Eukaryota</taxon>
        <taxon>Viridiplantae</taxon>
        <taxon>Streptophyta</taxon>
        <taxon>Embryophyta</taxon>
        <taxon>Tracheophyta</taxon>
        <taxon>Spermatophyta</taxon>
        <taxon>Magnoliopsida</taxon>
        <taxon>eudicotyledons</taxon>
        <taxon>Gunneridae</taxon>
        <taxon>Pentapetalae</taxon>
        <taxon>rosids</taxon>
        <taxon>fabids</taxon>
        <taxon>Fabales</taxon>
        <taxon>Fabaceae</taxon>
        <taxon>Papilionoideae</taxon>
        <taxon>50 kb inversion clade</taxon>
        <taxon>genistoids sensu lato</taxon>
        <taxon>core genistoids</taxon>
        <taxon>Genisteae</taxon>
        <taxon>Lupinus</taxon>
    </lineage>
</organism>
<sequence length="51" mass="5696">MLLESNANVNQVKLCLTLASAPEMESNLLSQLKVVRRIGNFLEFVYANLLS</sequence>
<dbReference type="GO" id="GO:0000914">
    <property type="term" value="P:phragmoplast assembly"/>
    <property type="evidence" value="ECO:0007669"/>
    <property type="project" value="InterPro"/>
</dbReference>
<dbReference type="Proteomes" id="UP000447434">
    <property type="component" value="Chromosome 20"/>
</dbReference>
<dbReference type="PANTHER" id="PTHR46562:SF1">
    <property type="entry name" value="SERINE_THREONINE-PROTEIN KINASE ULK4"/>
    <property type="match status" value="1"/>
</dbReference>
<dbReference type="GO" id="GO:0008017">
    <property type="term" value="F:microtubule binding"/>
    <property type="evidence" value="ECO:0007669"/>
    <property type="project" value="InterPro"/>
</dbReference>
<protein>
    <recommendedName>
        <fullName evidence="1">RUNKEL ARM-repeat domain-containing protein</fullName>
    </recommendedName>
</protein>
<reference evidence="3" key="1">
    <citation type="journal article" date="2020" name="Nat. Commun.">
        <title>Genome sequence of the cluster root forming white lupin.</title>
        <authorList>
            <person name="Hufnagel B."/>
            <person name="Marques A."/>
            <person name="Soriano A."/>
            <person name="Marques L."/>
            <person name="Divol F."/>
            <person name="Doumas P."/>
            <person name="Sallet E."/>
            <person name="Mancinotti D."/>
            <person name="Carrere S."/>
            <person name="Marande W."/>
            <person name="Arribat S."/>
            <person name="Keller J."/>
            <person name="Huneau C."/>
            <person name="Blein T."/>
            <person name="Aime D."/>
            <person name="Laguerre M."/>
            <person name="Taylor J."/>
            <person name="Schubert V."/>
            <person name="Nelson M."/>
            <person name="Geu-Flores F."/>
            <person name="Crespi M."/>
            <person name="Gallardo-Guerrero K."/>
            <person name="Delaux P.-M."/>
            <person name="Salse J."/>
            <person name="Berges H."/>
            <person name="Guyot R."/>
            <person name="Gouzy J."/>
            <person name="Peret B."/>
        </authorList>
    </citation>
    <scope>NUCLEOTIDE SEQUENCE [LARGE SCALE GENOMIC DNA]</scope>
    <source>
        <strain evidence="3">cv. Amiga</strain>
    </source>
</reference>
<dbReference type="InterPro" id="IPR056980">
    <property type="entry name" value="ARM_RUK"/>
</dbReference>
<name>A0A6A4NH24_LUPAL</name>
<comment type="caution">
    <text evidence="2">The sequence shown here is derived from an EMBL/GenBank/DDBJ whole genome shotgun (WGS) entry which is preliminary data.</text>
</comment>
<gene>
    <name evidence="2" type="ORF">Lalb_Chr20g0118201</name>
</gene>
<accession>A0A6A4NH24</accession>
<dbReference type="PANTHER" id="PTHR46562">
    <property type="entry name" value="SERINE/THREONINE-KINASE ULK4-LIKE PROTEIN-RELATED"/>
    <property type="match status" value="1"/>
</dbReference>
<evidence type="ECO:0000259" key="1">
    <source>
        <dbReference type="Pfam" id="PF24970"/>
    </source>
</evidence>
<dbReference type="Pfam" id="PF24970">
    <property type="entry name" value="ARM_RUK"/>
    <property type="match status" value="1"/>
</dbReference>
<evidence type="ECO:0000313" key="3">
    <source>
        <dbReference type="Proteomes" id="UP000447434"/>
    </source>
</evidence>